<dbReference type="KEGG" id="mpsy:CEK71_09230"/>
<dbReference type="SUPFAM" id="SSF52540">
    <property type="entry name" value="P-loop containing nucleoside triphosphate hydrolases"/>
    <property type="match status" value="1"/>
</dbReference>
<dbReference type="GO" id="GO:0009360">
    <property type="term" value="C:DNA polymerase III complex"/>
    <property type="evidence" value="ECO:0007669"/>
    <property type="project" value="InterPro"/>
</dbReference>
<dbReference type="CDD" id="cd18137">
    <property type="entry name" value="HLD_clamp_pol_III_gamma_tau"/>
    <property type="match status" value="1"/>
</dbReference>
<dbReference type="InterPro" id="IPR050238">
    <property type="entry name" value="DNA_Rep/Repair_Clamp_Loader"/>
</dbReference>
<dbReference type="Pfam" id="PF12169">
    <property type="entry name" value="DNA_pol3_gamma3"/>
    <property type="match status" value="1"/>
</dbReference>
<proteinExistence type="inferred from homology"/>
<dbReference type="GO" id="GO:0006261">
    <property type="term" value="P:DNA-templated DNA replication"/>
    <property type="evidence" value="ECO:0007669"/>
    <property type="project" value="TreeGrafter"/>
</dbReference>
<dbReference type="GO" id="GO:0003677">
    <property type="term" value="F:DNA binding"/>
    <property type="evidence" value="ECO:0007669"/>
    <property type="project" value="InterPro"/>
</dbReference>
<dbReference type="InterPro" id="IPR012763">
    <property type="entry name" value="DNA_pol_III_sug/sutau_N"/>
</dbReference>
<dbReference type="InterPro" id="IPR022754">
    <property type="entry name" value="DNA_pol_III_gamma-3"/>
</dbReference>
<evidence type="ECO:0000256" key="7">
    <source>
        <dbReference type="ARBA" id="ARBA00022833"/>
    </source>
</evidence>
<comment type="catalytic activity">
    <reaction evidence="10 11">
        <text>DNA(n) + a 2'-deoxyribonucleoside 5'-triphosphate = DNA(n+1) + diphosphate</text>
        <dbReference type="Rhea" id="RHEA:22508"/>
        <dbReference type="Rhea" id="RHEA-COMP:17339"/>
        <dbReference type="Rhea" id="RHEA-COMP:17340"/>
        <dbReference type="ChEBI" id="CHEBI:33019"/>
        <dbReference type="ChEBI" id="CHEBI:61560"/>
        <dbReference type="ChEBI" id="CHEBI:173112"/>
        <dbReference type="EC" id="2.7.7.7"/>
    </reaction>
</comment>
<dbReference type="OrthoDB" id="9810148at2"/>
<dbReference type="InterPro" id="IPR001270">
    <property type="entry name" value="ClpA/B"/>
</dbReference>
<evidence type="ECO:0000256" key="1">
    <source>
        <dbReference type="ARBA" id="ARBA00006360"/>
    </source>
</evidence>
<dbReference type="AlphaFoldDB" id="A0A1Z4BY75"/>
<evidence type="ECO:0000313" key="13">
    <source>
        <dbReference type="EMBL" id="ASF46246.1"/>
    </source>
</evidence>
<evidence type="ECO:0000256" key="2">
    <source>
        <dbReference type="ARBA" id="ARBA00022679"/>
    </source>
</evidence>
<dbReference type="Pfam" id="PF22608">
    <property type="entry name" value="DNAX_ATPase_lid"/>
    <property type="match status" value="1"/>
</dbReference>
<keyword evidence="14" id="KW-1185">Reference proteome</keyword>
<keyword evidence="2 11" id="KW-0808">Transferase</keyword>
<keyword evidence="5" id="KW-0479">Metal-binding</keyword>
<dbReference type="InterPro" id="IPR027417">
    <property type="entry name" value="P-loop_NTPase"/>
</dbReference>
<dbReference type="InterPro" id="IPR003593">
    <property type="entry name" value="AAA+_ATPase"/>
</dbReference>
<dbReference type="Gene3D" id="1.10.8.60">
    <property type="match status" value="1"/>
</dbReference>
<evidence type="ECO:0000256" key="10">
    <source>
        <dbReference type="ARBA" id="ARBA00049244"/>
    </source>
</evidence>
<dbReference type="SMART" id="SM00382">
    <property type="entry name" value="AAA"/>
    <property type="match status" value="1"/>
</dbReference>
<evidence type="ECO:0000256" key="9">
    <source>
        <dbReference type="ARBA" id="ARBA00022932"/>
    </source>
</evidence>
<keyword evidence="4 11" id="KW-0235">DNA replication</keyword>
<dbReference type="RefSeq" id="WP_088619120.1">
    <property type="nucleotide sequence ID" value="NZ_CP022129.1"/>
</dbReference>
<dbReference type="GO" id="GO:0046872">
    <property type="term" value="F:metal ion binding"/>
    <property type="evidence" value="ECO:0007669"/>
    <property type="project" value="UniProtKB-KW"/>
</dbReference>
<dbReference type="InterPro" id="IPR038249">
    <property type="entry name" value="PolIII_tau_V_sf"/>
</dbReference>
<comment type="function">
    <text evidence="11">DNA polymerase III is a complex, multichain enzyme responsible for most of the replicative synthesis in bacteria. This DNA polymerase also exhibits 3' to 5' exonuclease activity.</text>
</comment>
<accession>A0A1Z4BY75</accession>
<dbReference type="Gene3D" id="3.40.50.300">
    <property type="entry name" value="P-loop containing nucleotide triphosphate hydrolases"/>
    <property type="match status" value="1"/>
</dbReference>
<dbReference type="SUPFAM" id="SSF48019">
    <property type="entry name" value="post-AAA+ oligomerization domain-like"/>
    <property type="match status" value="1"/>
</dbReference>
<dbReference type="NCBIfam" id="NF005942">
    <property type="entry name" value="PRK07994.1"/>
    <property type="match status" value="1"/>
</dbReference>
<feature type="domain" description="AAA+ ATPase" evidence="12">
    <location>
        <begin position="37"/>
        <end position="179"/>
    </location>
</feature>
<dbReference type="Pfam" id="PF13177">
    <property type="entry name" value="DNA_pol3_delta2"/>
    <property type="match status" value="1"/>
</dbReference>
<evidence type="ECO:0000256" key="6">
    <source>
        <dbReference type="ARBA" id="ARBA00022741"/>
    </source>
</evidence>
<name>A0A1Z4BY75_9GAMM</name>
<reference evidence="13 14" key="1">
    <citation type="submission" date="2017-06" db="EMBL/GenBank/DDBJ databases">
        <title>Genome Sequencing of the methanotroph Methylovulum psychrotolerants str. HV10-M2 isolated from a high-altitude environment.</title>
        <authorList>
            <person name="Mateos-Rivera A."/>
        </authorList>
    </citation>
    <scope>NUCLEOTIDE SEQUENCE [LARGE SCALE GENOMIC DNA]</scope>
    <source>
        <strain evidence="13 14">HV10_M2</strain>
    </source>
</reference>
<dbReference type="EC" id="2.7.7.7" evidence="11"/>
<evidence type="ECO:0000256" key="8">
    <source>
        <dbReference type="ARBA" id="ARBA00022840"/>
    </source>
</evidence>
<comment type="subunit">
    <text evidence="11">DNA polymerase III contains a core (composed of alpha, epsilon and theta chains) that associates with a tau subunit. This core dimerizes to form the POLIII' complex. PolIII' associates with the gamma complex (composed of gamma, delta, delta', psi and chi chains) and with the beta chain to form the complete DNA polymerase III complex.</text>
</comment>
<evidence type="ECO:0000259" key="12">
    <source>
        <dbReference type="SMART" id="SM00382"/>
    </source>
</evidence>
<protein>
    <recommendedName>
        <fullName evidence="11">DNA polymerase III subunit gamma/tau</fullName>
        <ecNumber evidence="11">2.7.7.7</ecNumber>
    </recommendedName>
</protein>
<dbReference type="GO" id="GO:0005524">
    <property type="term" value="F:ATP binding"/>
    <property type="evidence" value="ECO:0007669"/>
    <property type="project" value="UniProtKB-KW"/>
</dbReference>
<dbReference type="Pfam" id="PF12170">
    <property type="entry name" value="DNA_pol3_tau_5"/>
    <property type="match status" value="1"/>
</dbReference>
<dbReference type="Proteomes" id="UP000197019">
    <property type="component" value="Chromosome"/>
</dbReference>
<keyword evidence="6 11" id="KW-0547">Nucleotide-binding</keyword>
<dbReference type="PANTHER" id="PTHR11669">
    <property type="entry name" value="REPLICATION FACTOR C / DNA POLYMERASE III GAMMA-TAU SUBUNIT"/>
    <property type="match status" value="1"/>
</dbReference>
<evidence type="ECO:0000256" key="3">
    <source>
        <dbReference type="ARBA" id="ARBA00022695"/>
    </source>
</evidence>
<dbReference type="EMBL" id="CP022129">
    <property type="protein sequence ID" value="ASF46246.1"/>
    <property type="molecule type" value="Genomic_DNA"/>
</dbReference>
<organism evidence="13 14">
    <name type="scientific">Methylovulum psychrotolerans</name>
    <dbReference type="NCBI Taxonomy" id="1704499"/>
    <lineage>
        <taxon>Bacteria</taxon>
        <taxon>Pseudomonadati</taxon>
        <taxon>Pseudomonadota</taxon>
        <taxon>Gammaproteobacteria</taxon>
        <taxon>Methylococcales</taxon>
        <taxon>Methylococcaceae</taxon>
        <taxon>Methylovulum</taxon>
    </lineage>
</organism>
<dbReference type="GO" id="GO:0003887">
    <property type="term" value="F:DNA-directed DNA polymerase activity"/>
    <property type="evidence" value="ECO:0007669"/>
    <property type="project" value="UniProtKB-KW"/>
</dbReference>
<comment type="similarity">
    <text evidence="1 11">Belongs to the DnaX/STICHEL family.</text>
</comment>
<keyword evidence="8 11" id="KW-0067">ATP-binding</keyword>
<dbReference type="InterPro" id="IPR008921">
    <property type="entry name" value="DNA_pol3_clamp-load_cplx_C"/>
</dbReference>
<dbReference type="Gene3D" id="1.20.272.10">
    <property type="match status" value="1"/>
</dbReference>
<evidence type="ECO:0000256" key="11">
    <source>
        <dbReference type="RuleBase" id="RU364063"/>
    </source>
</evidence>
<dbReference type="PRINTS" id="PR00300">
    <property type="entry name" value="CLPPROTEASEA"/>
</dbReference>
<dbReference type="PANTHER" id="PTHR11669:SF0">
    <property type="entry name" value="PROTEIN STICHEL-LIKE 2"/>
    <property type="match status" value="1"/>
</dbReference>
<dbReference type="NCBIfam" id="TIGR02397">
    <property type="entry name" value="dnaX_nterm"/>
    <property type="match status" value="1"/>
</dbReference>
<dbReference type="InterPro" id="IPR021029">
    <property type="entry name" value="DNA_pol_III_tau_dom-5"/>
</dbReference>
<evidence type="ECO:0000313" key="14">
    <source>
        <dbReference type="Proteomes" id="UP000197019"/>
    </source>
</evidence>
<keyword evidence="3 11" id="KW-0548">Nucleotidyltransferase</keyword>
<evidence type="ECO:0000256" key="5">
    <source>
        <dbReference type="ARBA" id="ARBA00022723"/>
    </source>
</evidence>
<dbReference type="InterPro" id="IPR045085">
    <property type="entry name" value="HLD_clamp_pol_III_gamma_tau"/>
</dbReference>
<dbReference type="FunFam" id="1.20.272.10:FF:000003">
    <property type="entry name" value="DNA polymerase III subunit gamma/tau"/>
    <property type="match status" value="1"/>
</dbReference>
<keyword evidence="9 11" id="KW-0239">DNA-directed DNA polymerase</keyword>
<gene>
    <name evidence="11" type="primary">dnaX</name>
    <name evidence="13" type="ORF">CEK71_09230</name>
</gene>
<sequence>MNYQVLARKWRPANFTEVVGQEHVVKSLTNALAHNRLHHAYLFTGTRGVGKTTLARILAKAINCENLQNFNPCGVCPICVAVDEGRFLDLIEVDAASRTKVEDTRDLLDNAQYAPNQGRYKVYLIDEVHMLSGHSFNALLKTLEEPPPHVKFLLATTDPQKIPVTVLSRCLQFNLKRLLPEQILAQMRFILAQEAIACETPALKLLARAADGSMRDGLSLLDQAIVYGAGTVMLTEVQAMLGTVAQQPVADILQALASQDPVAIFQTIHEMADLTSDFSEVLAQVLQVLHRVALAQYVPGLLSQDFDAEMLADLAAKLAPEDVQLYYQIGLLGQRDLELAPDPRSGFEMVILRMLAFKPVALATATAKPVVRPAAVPSVPLPVTVAPSLSAPPSQPAMPTSAITVASPVAEAVMASPSGDQWVDMIAAMRLGGMTRELANNCVLERLDDTSCVLRLDPGHVQLRGAVAEEKLQKALHAYCGKPVKLVFNAEKMTVATPAMQLLKEREDRQQAAVGAINADSNVQALKDQMDARILSGSIEPV</sequence>
<dbReference type="FunFam" id="1.10.8.60:FF:000013">
    <property type="entry name" value="DNA polymerase III subunit gamma/tau"/>
    <property type="match status" value="1"/>
</dbReference>
<keyword evidence="7" id="KW-0862">Zinc</keyword>
<dbReference type="FunFam" id="3.40.50.300:FF:000014">
    <property type="entry name" value="DNA polymerase III subunit gamma/tau"/>
    <property type="match status" value="1"/>
</dbReference>
<dbReference type="Gene3D" id="3.30.300.150">
    <property type="entry name" value="DNA polymerase III, tau subunit, domain V"/>
    <property type="match status" value="1"/>
</dbReference>
<evidence type="ECO:0000256" key="4">
    <source>
        <dbReference type="ARBA" id="ARBA00022705"/>
    </source>
</evidence>
<dbReference type="NCBIfam" id="NF004046">
    <property type="entry name" value="PRK05563.1"/>
    <property type="match status" value="1"/>
</dbReference>
<dbReference type="CDD" id="cd00009">
    <property type="entry name" value="AAA"/>
    <property type="match status" value="1"/>
</dbReference>